<evidence type="ECO:0000259" key="2">
    <source>
        <dbReference type="Pfam" id="PF00668"/>
    </source>
</evidence>
<dbReference type="AlphaFoldDB" id="I8U6R7"/>
<reference evidence="4" key="2">
    <citation type="submission" date="2012-06" db="EMBL/GenBank/DDBJ databases">
        <title>Comparative genomic analyses of Aspergillus oryzae 3.042 and A. oryzae RIB40 for soy-sauce fermentation.</title>
        <authorList>
            <person name="Zhao G."/>
            <person name="Hou L."/>
            <person name="Wang C."/>
            <person name="Cao X."/>
        </authorList>
    </citation>
    <scope>NUCLEOTIDE SEQUENCE [LARGE SCALE GENOMIC DNA]</scope>
    <source>
        <strain evidence="4">3.042</strain>
    </source>
</reference>
<evidence type="ECO:0000313" key="4">
    <source>
        <dbReference type="Proteomes" id="UP000002812"/>
    </source>
</evidence>
<gene>
    <name evidence="3" type="ORF">Ao3042_00176</name>
</gene>
<accession>I8U6R7</accession>
<proteinExistence type="predicted"/>
<dbReference type="InterPro" id="IPR001242">
    <property type="entry name" value="Condensation_dom"/>
</dbReference>
<dbReference type="Pfam" id="PF00668">
    <property type="entry name" value="Condensation"/>
    <property type="match status" value="1"/>
</dbReference>
<sequence length="287" mass="32235">MPFSISRQGRQKLSPSLTVAYTTERFSASLVSTLRLISVILHWNASLHSKSLHSTFGRWTNPAHCRSGSNPRNAPLPSDFPAPVSRSHASTPSMYTPSTLNLMHSPSPPVPLCPSSSSQSSSSGWHCVATNATIYTNFLPMRSTVNALIPVSEFLHQTQDKFWQYTENSTVGMDEIHKACETTREGLSNKTLFLFQPFEPVIATEKQYQKWIVMAKSQVTMPQPYALVYEVVKTADMNEYKLKFSFDNRIYEKEDVQNETRVIEKMLAKVIEHAEVSVGDVLASLRS</sequence>
<dbReference type="HOGENOM" id="CLU_969707_0_0_1"/>
<dbReference type="EMBL" id="AKHY01000075">
    <property type="protein sequence ID" value="EIT82600.1"/>
    <property type="molecule type" value="Genomic_DNA"/>
</dbReference>
<protein>
    <recommendedName>
        <fullName evidence="2">Condensation domain-containing protein</fullName>
    </recommendedName>
</protein>
<comment type="caution">
    <text evidence="3">The sequence shown here is derived from an EMBL/GenBank/DDBJ whole genome shotgun (WGS) entry which is preliminary data.</text>
</comment>
<feature type="domain" description="Condensation" evidence="2">
    <location>
        <begin position="135"/>
        <end position="280"/>
    </location>
</feature>
<dbReference type="Proteomes" id="UP000002812">
    <property type="component" value="Unassembled WGS sequence"/>
</dbReference>
<feature type="region of interest" description="Disordered" evidence="1">
    <location>
        <begin position="67"/>
        <end position="91"/>
    </location>
</feature>
<dbReference type="GO" id="GO:0003824">
    <property type="term" value="F:catalytic activity"/>
    <property type="evidence" value="ECO:0007669"/>
    <property type="project" value="InterPro"/>
</dbReference>
<organism evidence="3 4">
    <name type="scientific">Aspergillus oryzae (strain 3.042)</name>
    <name type="common">Yellow koji mold</name>
    <dbReference type="NCBI Taxonomy" id="1160506"/>
    <lineage>
        <taxon>Eukaryota</taxon>
        <taxon>Fungi</taxon>
        <taxon>Dikarya</taxon>
        <taxon>Ascomycota</taxon>
        <taxon>Pezizomycotina</taxon>
        <taxon>Eurotiomycetes</taxon>
        <taxon>Eurotiomycetidae</taxon>
        <taxon>Eurotiales</taxon>
        <taxon>Aspergillaceae</taxon>
        <taxon>Aspergillus</taxon>
        <taxon>Aspergillus subgen. Circumdati</taxon>
    </lineage>
</organism>
<dbReference type="OrthoDB" id="416786at2759"/>
<evidence type="ECO:0000256" key="1">
    <source>
        <dbReference type="SAM" id="MobiDB-lite"/>
    </source>
</evidence>
<name>I8U6R7_ASPO3</name>
<evidence type="ECO:0000313" key="3">
    <source>
        <dbReference type="EMBL" id="EIT82600.1"/>
    </source>
</evidence>
<dbReference type="Gene3D" id="3.30.559.30">
    <property type="entry name" value="Nonribosomal peptide synthetase, condensation domain"/>
    <property type="match status" value="1"/>
</dbReference>
<dbReference type="SUPFAM" id="SSF52777">
    <property type="entry name" value="CoA-dependent acyltransferases"/>
    <property type="match status" value="1"/>
</dbReference>
<reference evidence="3 4" key="1">
    <citation type="journal article" date="2012" name="Eukaryot. Cell">
        <title>Draft genome sequence of Aspergillus oryzae strain 3.042.</title>
        <authorList>
            <person name="Zhao G."/>
            <person name="Yao Y."/>
            <person name="Qi W."/>
            <person name="Wang C."/>
            <person name="Hou L."/>
            <person name="Zeng B."/>
            <person name="Cao X."/>
        </authorList>
    </citation>
    <scope>NUCLEOTIDE SEQUENCE [LARGE SCALE GENOMIC DNA]</scope>
    <source>
        <strain evidence="3 4">3.042</strain>
    </source>
</reference>